<dbReference type="GO" id="GO:0050897">
    <property type="term" value="F:cobalt ion binding"/>
    <property type="evidence" value="ECO:0007669"/>
    <property type="project" value="TreeGrafter"/>
</dbReference>
<feature type="transmembrane region" description="Helical" evidence="8">
    <location>
        <begin position="335"/>
        <end position="355"/>
    </location>
</feature>
<dbReference type="InterPro" id="IPR002523">
    <property type="entry name" value="MgTranspt_CorA/ZnTranspt_ZntB"/>
</dbReference>
<dbReference type="InterPro" id="IPR045863">
    <property type="entry name" value="CorA_TM1_TM2"/>
</dbReference>
<dbReference type="PANTHER" id="PTHR46494:SF1">
    <property type="entry name" value="CORA FAMILY METAL ION TRANSPORTER (EUROFUNG)"/>
    <property type="match status" value="1"/>
</dbReference>
<dbReference type="AlphaFoldDB" id="A0A7G6YDD0"/>
<keyword evidence="5 8" id="KW-0812">Transmembrane</keyword>
<evidence type="ECO:0000256" key="8">
    <source>
        <dbReference type="SAM" id="Phobius"/>
    </source>
</evidence>
<feature type="transmembrane region" description="Helical" evidence="8">
    <location>
        <begin position="305"/>
        <end position="323"/>
    </location>
</feature>
<evidence type="ECO:0000256" key="4">
    <source>
        <dbReference type="ARBA" id="ARBA00022475"/>
    </source>
</evidence>
<dbReference type="Gene3D" id="1.20.58.340">
    <property type="entry name" value="Magnesium transport protein CorA, transmembrane region"/>
    <property type="match status" value="2"/>
</dbReference>
<evidence type="ECO:0000256" key="1">
    <source>
        <dbReference type="ARBA" id="ARBA00004651"/>
    </source>
</evidence>
<keyword evidence="6 8" id="KW-1133">Transmembrane helix</keyword>
<dbReference type="SUPFAM" id="SSF143865">
    <property type="entry name" value="CorA soluble domain-like"/>
    <property type="match status" value="1"/>
</dbReference>
<accession>A0A7G6YDD0</accession>
<dbReference type="GO" id="GO:0000287">
    <property type="term" value="F:magnesium ion binding"/>
    <property type="evidence" value="ECO:0007669"/>
    <property type="project" value="TreeGrafter"/>
</dbReference>
<dbReference type="GO" id="GO:0015087">
    <property type="term" value="F:cobalt ion transmembrane transporter activity"/>
    <property type="evidence" value="ECO:0007669"/>
    <property type="project" value="TreeGrafter"/>
</dbReference>
<organism evidence="9 10">
    <name type="scientific">Leifsonia shinshuensis</name>
    <dbReference type="NCBI Taxonomy" id="150026"/>
    <lineage>
        <taxon>Bacteria</taxon>
        <taxon>Bacillati</taxon>
        <taxon>Actinomycetota</taxon>
        <taxon>Actinomycetes</taxon>
        <taxon>Micrococcales</taxon>
        <taxon>Microbacteriaceae</taxon>
        <taxon>Leifsonia</taxon>
    </lineage>
</organism>
<evidence type="ECO:0000256" key="6">
    <source>
        <dbReference type="ARBA" id="ARBA00022989"/>
    </source>
</evidence>
<proteinExistence type="inferred from homology"/>
<name>A0A7G6YDD0_9MICO</name>
<evidence type="ECO:0000256" key="5">
    <source>
        <dbReference type="ARBA" id="ARBA00022692"/>
    </source>
</evidence>
<gene>
    <name evidence="9" type="ORF">F1C12_16160</name>
</gene>
<evidence type="ECO:0000256" key="3">
    <source>
        <dbReference type="ARBA" id="ARBA00022448"/>
    </source>
</evidence>
<keyword evidence="3" id="KW-0813">Transport</keyword>
<dbReference type="EMBL" id="CP043641">
    <property type="protein sequence ID" value="QNE36495.1"/>
    <property type="molecule type" value="Genomic_DNA"/>
</dbReference>
<reference evidence="10" key="1">
    <citation type="submission" date="2019-09" db="EMBL/GenBank/DDBJ databases">
        <title>Antimicrobial potential of Antarctic Bacteria.</title>
        <authorList>
            <person name="Benaud N."/>
            <person name="Edwards R.J."/>
            <person name="Ferrari B.C."/>
        </authorList>
    </citation>
    <scope>NUCLEOTIDE SEQUENCE [LARGE SCALE GENOMIC DNA]</scope>
    <source>
        <strain evidence="10">INR9</strain>
    </source>
</reference>
<dbReference type="GO" id="GO:0015095">
    <property type="term" value="F:magnesium ion transmembrane transporter activity"/>
    <property type="evidence" value="ECO:0007669"/>
    <property type="project" value="TreeGrafter"/>
</dbReference>
<keyword evidence="7 8" id="KW-0472">Membrane</keyword>
<comment type="subcellular location">
    <subcellularLocation>
        <location evidence="1">Cell membrane</location>
        <topology evidence="1">Multi-pass membrane protein</topology>
    </subcellularLocation>
</comment>
<comment type="similarity">
    <text evidence="2">Belongs to the CorA metal ion transporter (MIT) (TC 1.A.35) family.</text>
</comment>
<sequence length="361" mass="40041">MPSPLPENSITVNRRRLSGEVVGWSVSLRGGRVSQQVQESLQLRGSLFDGDQRTDVGSLAEVLDVLQTSTAFGYLEIRDPDRLQLAELADRLGADDIIHPPASASTGHMPMVAGEHVRLSTHRVQLEEPTFQLVVADLHIYVLPRLLILDHDGDFDFEPLRARLATEKRHRDQGVGWLLWIVLDELLGEAGAALNALDDELDDIEDVLLAPGAKPAIIQNRVYQLRKSASRLRRCLLPLRDAVDALLRREADCVSPALFPLFQGLYDRGVHHVEWADSLRDLVTALSDTQIAMEGNRLNVIMKKVTSWAAIIAVPAAVTGFYGQNLPYPGFNTMGGLWMSTLLMVVGCGGLYLTFKRKDWL</sequence>
<keyword evidence="4" id="KW-1003">Cell membrane</keyword>
<dbReference type="KEGG" id="lse:F1C12_16160"/>
<dbReference type="SUPFAM" id="SSF144083">
    <property type="entry name" value="Magnesium transport protein CorA, transmembrane region"/>
    <property type="match status" value="1"/>
</dbReference>
<evidence type="ECO:0000313" key="9">
    <source>
        <dbReference type="EMBL" id="QNE36495.1"/>
    </source>
</evidence>
<evidence type="ECO:0000256" key="7">
    <source>
        <dbReference type="ARBA" id="ARBA00023136"/>
    </source>
</evidence>
<dbReference type="InterPro" id="IPR045861">
    <property type="entry name" value="CorA_cytoplasmic_dom"/>
</dbReference>
<protein>
    <submittedName>
        <fullName evidence="9">Magnesium transporter</fullName>
    </submittedName>
</protein>
<dbReference type="Pfam" id="PF01544">
    <property type="entry name" value="CorA"/>
    <property type="match status" value="1"/>
</dbReference>
<dbReference type="PANTHER" id="PTHR46494">
    <property type="entry name" value="CORA FAMILY METAL ION TRANSPORTER (EUROFUNG)"/>
    <property type="match status" value="1"/>
</dbReference>
<evidence type="ECO:0000313" key="10">
    <source>
        <dbReference type="Proteomes" id="UP000515511"/>
    </source>
</evidence>
<dbReference type="Proteomes" id="UP000515511">
    <property type="component" value="Chromosome"/>
</dbReference>
<evidence type="ECO:0000256" key="2">
    <source>
        <dbReference type="ARBA" id="ARBA00009765"/>
    </source>
</evidence>
<dbReference type="GO" id="GO:0005886">
    <property type="term" value="C:plasma membrane"/>
    <property type="evidence" value="ECO:0007669"/>
    <property type="project" value="UniProtKB-SubCell"/>
</dbReference>